<proteinExistence type="predicted"/>
<keyword evidence="2" id="KW-1185">Reference proteome</keyword>
<reference evidence="1 2" key="1">
    <citation type="submission" date="2023-01" db="EMBL/GenBank/DDBJ databases">
        <title>Vibrio sp. KJ40-1 sp.nov, isolated from marine algae.</title>
        <authorList>
            <person name="Butt M."/>
            <person name="Kim J.M.J."/>
            <person name="Jeon C.O.C."/>
        </authorList>
    </citation>
    <scope>NUCLEOTIDE SEQUENCE [LARGE SCALE GENOMIC DNA]</scope>
    <source>
        <strain evidence="1 2">KJ40-1</strain>
    </source>
</reference>
<comment type="caution">
    <text evidence="1">The sequence shown here is derived from an EMBL/GenBank/DDBJ whole genome shotgun (WGS) entry which is preliminary data.</text>
</comment>
<protein>
    <recommendedName>
        <fullName evidence="3">Sulfotransferase family protein</fullName>
    </recommendedName>
</protein>
<name>A0ABT4YQ73_9VIBR</name>
<evidence type="ECO:0008006" key="3">
    <source>
        <dbReference type="Google" id="ProtNLM"/>
    </source>
</evidence>
<sequence length="255" mass="29664">MINEVVKNPSVLVPKKHIFLISHMRANTTLLGHVFGSHQDVSGYYEHHIGYFSWKSLVRQKLKFSKENPNEPVTSVYFDKVLHSSRIFNDYVIKSKNTRFLFMLRKPERTIKSIVALYMRVEPTNDYVSISYAADYYIERVKQIGELAKRCSQNGKFYYLDSEVITSEKDSALETLSHWYGLHPSLTSEYRSFELTGKRKYGDSSDNIKTGKINASTNAYQDIVIDKKLLDKCNEIYDTVRREIIDLAEDSMLEK</sequence>
<evidence type="ECO:0000313" key="1">
    <source>
        <dbReference type="EMBL" id="MDB1123710.1"/>
    </source>
</evidence>
<accession>A0ABT4YQ73</accession>
<organism evidence="1 2">
    <name type="scientific">Vibrio algarum</name>
    <dbReference type="NCBI Taxonomy" id="3020714"/>
    <lineage>
        <taxon>Bacteria</taxon>
        <taxon>Pseudomonadati</taxon>
        <taxon>Pseudomonadota</taxon>
        <taxon>Gammaproteobacteria</taxon>
        <taxon>Vibrionales</taxon>
        <taxon>Vibrionaceae</taxon>
        <taxon>Vibrio</taxon>
    </lineage>
</organism>
<gene>
    <name evidence="1" type="ORF">PGX00_08585</name>
</gene>
<dbReference type="Proteomes" id="UP001210678">
    <property type="component" value="Unassembled WGS sequence"/>
</dbReference>
<dbReference type="Gene3D" id="3.40.50.300">
    <property type="entry name" value="P-loop containing nucleotide triphosphate hydrolases"/>
    <property type="match status" value="1"/>
</dbReference>
<dbReference type="SUPFAM" id="SSF52540">
    <property type="entry name" value="P-loop containing nucleoside triphosphate hydrolases"/>
    <property type="match status" value="1"/>
</dbReference>
<dbReference type="RefSeq" id="WP_272135277.1">
    <property type="nucleotide sequence ID" value="NZ_JAQLOI010000001.1"/>
</dbReference>
<dbReference type="EMBL" id="JAQLOI010000001">
    <property type="protein sequence ID" value="MDB1123710.1"/>
    <property type="molecule type" value="Genomic_DNA"/>
</dbReference>
<evidence type="ECO:0000313" key="2">
    <source>
        <dbReference type="Proteomes" id="UP001210678"/>
    </source>
</evidence>
<dbReference type="InterPro" id="IPR027417">
    <property type="entry name" value="P-loop_NTPase"/>
</dbReference>